<organism evidence="1 2">
    <name type="scientific">Microthlaspi erraticum</name>
    <dbReference type="NCBI Taxonomy" id="1685480"/>
    <lineage>
        <taxon>Eukaryota</taxon>
        <taxon>Viridiplantae</taxon>
        <taxon>Streptophyta</taxon>
        <taxon>Embryophyta</taxon>
        <taxon>Tracheophyta</taxon>
        <taxon>Spermatophyta</taxon>
        <taxon>Magnoliopsida</taxon>
        <taxon>eudicotyledons</taxon>
        <taxon>Gunneridae</taxon>
        <taxon>Pentapetalae</taxon>
        <taxon>rosids</taxon>
        <taxon>malvids</taxon>
        <taxon>Brassicales</taxon>
        <taxon>Brassicaceae</taxon>
        <taxon>Coluteocarpeae</taxon>
        <taxon>Microthlaspi</taxon>
    </lineage>
</organism>
<sequence>MGRNCVGPIVCQHHLMGESEAVDKHCDWIILSKNERIKWRYPAAWRMDQWEGAIRSKWMGWEKQLQACLNAIGCMQRRGVTF</sequence>
<reference evidence="1" key="1">
    <citation type="submission" date="2020-01" db="EMBL/GenBank/DDBJ databases">
        <authorList>
            <person name="Mishra B."/>
        </authorList>
    </citation>
    <scope>NUCLEOTIDE SEQUENCE [LARGE SCALE GENOMIC DNA]</scope>
</reference>
<proteinExistence type="predicted"/>
<evidence type="ECO:0000313" key="1">
    <source>
        <dbReference type="EMBL" id="CAA7054475.1"/>
    </source>
</evidence>
<dbReference type="AlphaFoldDB" id="A0A6D2KN31"/>
<name>A0A6D2KN31_9BRAS</name>
<evidence type="ECO:0000313" key="2">
    <source>
        <dbReference type="Proteomes" id="UP000467841"/>
    </source>
</evidence>
<gene>
    <name evidence="1" type="ORF">MERR_LOCUS41711</name>
</gene>
<protein>
    <submittedName>
        <fullName evidence="1">Uncharacterized protein</fullName>
    </submittedName>
</protein>
<keyword evidence="2" id="KW-1185">Reference proteome</keyword>
<accession>A0A6D2KN31</accession>
<dbReference type="EMBL" id="CACVBM020001575">
    <property type="protein sequence ID" value="CAA7054475.1"/>
    <property type="molecule type" value="Genomic_DNA"/>
</dbReference>
<comment type="caution">
    <text evidence="1">The sequence shown here is derived from an EMBL/GenBank/DDBJ whole genome shotgun (WGS) entry which is preliminary data.</text>
</comment>
<dbReference type="Proteomes" id="UP000467841">
    <property type="component" value="Unassembled WGS sequence"/>
</dbReference>